<keyword evidence="3" id="KW-1185">Reference proteome</keyword>
<dbReference type="PANTHER" id="PTHR33488:SF2">
    <property type="entry name" value="EARLY ENDOSOME ANTIGEN 1-LIKE"/>
    <property type="match status" value="1"/>
</dbReference>
<reference evidence="2 3" key="1">
    <citation type="submission" date="2018-12" db="EMBL/GenBank/DDBJ databases">
        <title>Draft genome sequence of Xylaria grammica IHI A82.</title>
        <authorList>
            <person name="Buettner E."/>
            <person name="Kellner H."/>
        </authorList>
    </citation>
    <scope>NUCLEOTIDE SEQUENCE [LARGE SCALE GENOMIC DNA]</scope>
    <source>
        <strain evidence="2 3">IHI A82</strain>
    </source>
</reference>
<dbReference type="Proteomes" id="UP000286045">
    <property type="component" value="Unassembled WGS sequence"/>
</dbReference>
<dbReference type="AlphaFoldDB" id="A0A439CQW1"/>
<accession>A0A439CQW1</accession>
<sequence length="571" mass="65571">MIVEAVEDPDLAELDLPDQLAKLKEISTTSVEDIKAVKRKFDDWAKFVRAIHKACVSKDDQLEKNKRELDDDIKVQEKTQQKKHDLINKAESETEEYRRQRDARQEEFRKAQKAQNRGQWVDLGRGALSMITTTVKIYSDPVSSVVGFLGKAFDAEMKPPIKLPAFAPDPKDPLHHRDPGYALAQGLLEHLHRLQTALTCQNGLPEYYGVDWEGLCGDAQTQTERTIVYICNGFQDVATRFATEQTAVAKQARRAAEPGQKVATDIYEVVRSESNMQQDTSALLSRNADTWRKNAKGSLEDVAAIIEQGYNEVKREEDEKEKLRAEQISHRKPSSAELRFRHFQHSQRALYEAEKRLRRRMEAEMKEAEDFARMKLRLEKMLMDKANMSQVKEILGDCVEQLQYFCENLDELVRFFASMQTMITYMDQTRVDQFSQKAITTRKLADRYRESAADATEDERQSREKKEKARLERLRLQALELKGHYMVVQAMANTYAEVSGLHILPGIKTIERLGLPDAKRMTKEERAAKISEVSRMARKAKGDVAGLANTRRKQLWAAITVDRSVIEDVED</sequence>
<feature type="region of interest" description="Disordered" evidence="1">
    <location>
        <begin position="73"/>
        <end position="104"/>
    </location>
</feature>
<gene>
    <name evidence="2" type="ORF">EKO27_g10547</name>
</gene>
<proteinExistence type="predicted"/>
<dbReference type="PANTHER" id="PTHR33488">
    <property type="entry name" value="ZGC:162509"/>
    <property type="match status" value="1"/>
</dbReference>
<evidence type="ECO:0000313" key="3">
    <source>
        <dbReference type="Proteomes" id="UP000286045"/>
    </source>
</evidence>
<evidence type="ECO:0000313" key="2">
    <source>
        <dbReference type="EMBL" id="RWA04558.1"/>
    </source>
</evidence>
<evidence type="ECO:0000256" key="1">
    <source>
        <dbReference type="SAM" id="MobiDB-lite"/>
    </source>
</evidence>
<protein>
    <submittedName>
        <fullName evidence="2">Uncharacterized protein</fullName>
    </submittedName>
</protein>
<dbReference type="STRING" id="363999.A0A439CQW1"/>
<comment type="caution">
    <text evidence="2">The sequence shown here is derived from an EMBL/GenBank/DDBJ whole genome shotgun (WGS) entry which is preliminary data.</text>
</comment>
<dbReference type="EMBL" id="RYZI01000549">
    <property type="protein sequence ID" value="RWA04558.1"/>
    <property type="molecule type" value="Genomic_DNA"/>
</dbReference>
<name>A0A439CQW1_9PEZI</name>
<organism evidence="2 3">
    <name type="scientific">Xylaria grammica</name>
    <dbReference type="NCBI Taxonomy" id="363999"/>
    <lineage>
        <taxon>Eukaryota</taxon>
        <taxon>Fungi</taxon>
        <taxon>Dikarya</taxon>
        <taxon>Ascomycota</taxon>
        <taxon>Pezizomycotina</taxon>
        <taxon>Sordariomycetes</taxon>
        <taxon>Xylariomycetidae</taxon>
        <taxon>Xylariales</taxon>
        <taxon>Xylariaceae</taxon>
        <taxon>Xylaria</taxon>
    </lineage>
</organism>